<dbReference type="OrthoDB" id="2823912at2759"/>
<dbReference type="CDD" id="cd09917">
    <property type="entry name" value="F-box_SF"/>
    <property type="match status" value="1"/>
</dbReference>
<evidence type="ECO:0000313" key="2">
    <source>
        <dbReference type="EMBL" id="KAJ3496776.1"/>
    </source>
</evidence>
<dbReference type="Pfam" id="PF00646">
    <property type="entry name" value="F-box"/>
    <property type="match status" value="1"/>
</dbReference>
<organism evidence="2 3">
    <name type="scientific">Agrocybe chaxingu</name>
    <dbReference type="NCBI Taxonomy" id="84603"/>
    <lineage>
        <taxon>Eukaryota</taxon>
        <taxon>Fungi</taxon>
        <taxon>Dikarya</taxon>
        <taxon>Basidiomycota</taxon>
        <taxon>Agaricomycotina</taxon>
        <taxon>Agaricomycetes</taxon>
        <taxon>Agaricomycetidae</taxon>
        <taxon>Agaricales</taxon>
        <taxon>Agaricineae</taxon>
        <taxon>Strophariaceae</taxon>
        <taxon>Agrocybe</taxon>
    </lineage>
</organism>
<evidence type="ECO:0000259" key="1">
    <source>
        <dbReference type="PROSITE" id="PS50181"/>
    </source>
</evidence>
<protein>
    <recommendedName>
        <fullName evidence="1">F-box domain-containing protein</fullName>
    </recommendedName>
</protein>
<accession>A0A9W8JY61</accession>
<feature type="domain" description="F-box" evidence="1">
    <location>
        <begin position="33"/>
        <end position="82"/>
    </location>
</feature>
<sequence>MGGSMIGNYVAGYISKNLRTDARVLGYYKSHDLNQMLDLPTDLVFEIFSHLHPIDLYNLIRTTKSLRGLLLNRHSRRVWKMSFKANVGIPDCPSDVSFPKWVSLLFGPDDCDTCGANYAMPDFAFRARFCESCMMRNYMSKGFCRSTLGEHPNYKLADIWKLLRYSRQWSGYRYSKAGCQIPQYLVTHVIAREKEIKLYLNKIDAGIPDALHEFEQYKESVAKEIEEDMQFVRFCETWCLSIHDAVIRTRGEITDQLADRCFSRLVKEGRDHRDIGLSALQVAVHSGHITRLRGLRYRLMMTNVDRWIRQAHQDRLIAERKKLVESRQAIVDNFYHEFVVQNFKPTHWKSVPDDQKIRDIKLFKKFINDEAPDAAQPPKEMALSEIRQFVEEAIGSRKKSLAFNLLCALKKFPAKGFPDTYSVIELATSVFACTACLSERNIYTKPDVEVRVGWEDVGRKDLCGTCLDWSPRRRNSDMRFSADGARAVVSLLNLLSLDPNATTATELDGLDPRFVCEVCPPRVIDGKKTRLVYKWRECVGHILADKFKSQENVIRRSPRPTLLTEECAKSVRLHEQWLNNSLDSTNCWACTHCAAHFSSNLTREGAKCHVQVTHGIRRPEVHVDYHSQLTTTRPPTIEDDQINVETKPKTEKPKAIEERKKIFENLYTYHCYVMAHIKPTQWMCLAGAEEILDLELFENFIQDQSADVMLHDEDEALAGIRRFVESSMKTCAP</sequence>
<dbReference type="AlphaFoldDB" id="A0A9W8JY61"/>
<dbReference type="InterPro" id="IPR001810">
    <property type="entry name" value="F-box_dom"/>
</dbReference>
<dbReference type="EMBL" id="JANKHO010001913">
    <property type="protein sequence ID" value="KAJ3496776.1"/>
    <property type="molecule type" value="Genomic_DNA"/>
</dbReference>
<keyword evidence="3" id="KW-1185">Reference proteome</keyword>
<dbReference type="SUPFAM" id="SSF81383">
    <property type="entry name" value="F-box domain"/>
    <property type="match status" value="1"/>
</dbReference>
<name>A0A9W8JY61_9AGAR</name>
<reference evidence="2" key="1">
    <citation type="submission" date="2022-07" db="EMBL/GenBank/DDBJ databases">
        <title>Genome Sequence of Agrocybe chaxingu.</title>
        <authorList>
            <person name="Buettner E."/>
        </authorList>
    </citation>
    <scope>NUCLEOTIDE SEQUENCE</scope>
    <source>
        <strain evidence="2">MP-N11</strain>
    </source>
</reference>
<proteinExistence type="predicted"/>
<dbReference type="PROSITE" id="PS50181">
    <property type="entry name" value="FBOX"/>
    <property type="match status" value="1"/>
</dbReference>
<dbReference type="InterPro" id="IPR036047">
    <property type="entry name" value="F-box-like_dom_sf"/>
</dbReference>
<dbReference type="Proteomes" id="UP001148786">
    <property type="component" value="Unassembled WGS sequence"/>
</dbReference>
<gene>
    <name evidence="2" type="ORF">NLJ89_g10438</name>
</gene>
<evidence type="ECO:0000313" key="3">
    <source>
        <dbReference type="Proteomes" id="UP001148786"/>
    </source>
</evidence>
<comment type="caution">
    <text evidence="2">The sequence shown here is derived from an EMBL/GenBank/DDBJ whole genome shotgun (WGS) entry which is preliminary data.</text>
</comment>